<name>A0ACB8SU96_9AGAM</name>
<comment type="caution">
    <text evidence="1">The sequence shown here is derived from an EMBL/GenBank/DDBJ whole genome shotgun (WGS) entry which is preliminary data.</text>
</comment>
<evidence type="ECO:0000313" key="1">
    <source>
        <dbReference type="EMBL" id="KAI0060020.1"/>
    </source>
</evidence>
<reference evidence="1" key="1">
    <citation type="submission" date="2021-03" db="EMBL/GenBank/DDBJ databases">
        <authorList>
            <consortium name="DOE Joint Genome Institute"/>
            <person name="Ahrendt S."/>
            <person name="Looney B.P."/>
            <person name="Miyauchi S."/>
            <person name="Morin E."/>
            <person name="Drula E."/>
            <person name="Courty P.E."/>
            <person name="Chicoki N."/>
            <person name="Fauchery L."/>
            <person name="Kohler A."/>
            <person name="Kuo A."/>
            <person name="Labutti K."/>
            <person name="Pangilinan J."/>
            <person name="Lipzen A."/>
            <person name="Riley R."/>
            <person name="Andreopoulos W."/>
            <person name="He G."/>
            <person name="Johnson J."/>
            <person name="Barry K.W."/>
            <person name="Grigoriev I.V."/>
            <person name="Nagy L."/>
            <person name="Hibbett D."/>
            <person name="Henrissat B."/>
            <person name="Matheny P.B."/>
            <person name="Labbe J."/>
            <person name="Martin F."/>
        </authorList>
    </citation>
    <scope>NUCLEOTIDE SEQUENCE</scope>
    <source>
        <strain evidence="1">HHB10654</strain>
    </source>
</reference>
<proteinExistence type="predicted"/>
<accession>A0ACB8SU96</accession>
<dbReference type="EMBL" id="MU277222">
    <property type="protein sequence ID" value="KAI0060020.1"/>
    <property type="molecule type" value="Genomic_DNA"/>
</dbReference>
<dbReference type="Proteomes" id="UP000814140">
    <property type="component" value="Unassembled WGS sequence"/>
</dbReference>
<sequence>MAVKIVKPRALPYAECVGISSSRTRDGSYVGFNIFSIMQLSCNLIVGLNACEREDKQVVHFDVDFARQTSANDEAFDFRGLGKYLRQITEESAFISLESLASLVAQTTLRRAARETDIVTVRAAKSKALVFADAAEVEMVRSLRDYPTIAKTKSSPLGLASLLSSITNAKVSSPTELHSATIAFGTNLGDRFANIEAALRLLEVPERFIAGHDIFQPRITVVNTSFLYETSPMYVTDQPKFMNGACIVATNLPPRTLLEVLKAVETTVGRVPTIRNGPRPVDLDIVLYDDAIIDTRPEADRANLDNLEGHLVVPHPRMTEREFVLRPLNDMTPHYIHPLLKKPIHFLLSEVVSVTPADTPAMNKVVPFPRYPHSLALDPPVKAVPEIPSTREYWSFPPLHAPHNQKASSRRTRIMATLNVTPDSFSDGSVNNSLDAALQYATHSVSAGAEIIDIGGYSTRPGATYVTPEEEISRVVPIVQHLRSTNSSPLKDVLISVDTFRPDVARAAVLAGANCINDVYAFTGPEYPLTRASAEHFIEMRRVARELAVPVVLMHSRGDAGANKDYSRYNDSSSKAVLDGVTLELGEKVDLIVGGPGGVRRWLVMVDPGIGFSKTLEGNLEILRSAATITADTMPPTITGGQSSQALNSLRGYPQLIGASRKSFLGAILAQPDASGTYAGRSTEPKERGWATAAAVTSAVQQGAAVVRVHDTLELGDVVRVANALWS</sequence>
<gene>
    <name evidence="1" type="ORF">BV25DRAFT_1889155</name>
</gene>
<evidence type="ECO:0000313" key="2">
    <source>
        <dbReference type="Proteomes" id="UP000814140"/>
    </source>
</evidence>
<protein>
    <submittedName>
        <fullName evidence="1">Dihydropteroate synthase</fullName>
    </submittedName>
</protein>
<reference evidence="1" key="2">
    <citation type="journal article" date="2022" name="New Phytol.">
        <title>Evolutionary transition to the ectomycorrhizal habit in the genomes of a hyperdiverse lineage of mushroom-forming fungi.</title>
        <authorList>
            <person name="Looney B."/>
            <person name="Miyauchi S."/>
            <person name="Morin E."/>
            <person name="Drula E."/>
            <person name="Courty P.E."/>
            <person name="Kohler A."/>
            <person name="Kuo A."/>
            <person name="LaButti K."/>
            <person name="Pangilinan J."/>
            <person name="Lipzen A."/>
            <person name="Riley R."/>
            <person name="Andreopoulos W."/>
            <person name="He G."/>
            <person name="Johnson J."/>
            <person name="Nolan M."/>
            <person name="Tritt A."/>
            <person name="Barry K.W."/>
            <person name="Grigoriev I.V."/>
            <person name="Nagy L.G."/>
            <person name="Hibbett D."/>
            <person name="Henrissat B."/>
            <person name="Matheny P.B."/>
            <person name="Labbe J."/>
            <person name="Martin F.M."/>
        </authorList>
    </citation>
    <scope>NUCLEOTIDE SEQUENCE</scope>
    <source>
        <strain evidence="1">HHB10654</strain>
    </source>
</reference>
<organism evidence="1 2">
    <name type="scientific">Artomyces pyxidatus</name>
    <dbReference type="NCBI Taxonomy" id="48021"/>
    <lineage>
        <taxon>Eukaryota</taxon>
        <taxon>Fungi</taxon>
        <taxon>Dikarya</taxon>
        <taxon>Basidiomycota</taxon>
        <taxon>Agaricomycotina</taxon>
        <taxon>Agaricomycetes</taxon>
        <taxon>Russulales</taxon>
        <taxon>Auriscalpiaceae</taxon>
        <taxon>Artomyces</taxon>
    </lineage>
</organism>
<keyword evidence="2" id="KW-1185">Reference proteome</keyword>